<dbReference type="InterPro" id="IPR025668">
    <property type="entry name" value="Tnp_DDE_dom"/>
</dbReference>
<dbReference type="Proteomes" id="UP000218160">
    <property type="component" value="Plasmid pCC1"/>
</dbReference>
<evidence type="ECO:0000313" key="3">
    <source>
        <dbReference type="Proteomes" id="UP000218160"/>
    </source>
</evidence>
<dbReference type="AlphaFoldDB" id="A0A291BAW3"/>
<geneLocation type="plasmid" evidence="3">
    <name>pcc1</name>
</geneLocation>
<evidence type="ECO:0000259" key="1">
    <source>
        <dbReference type="Pfam" id="PF13737"/>
    </source>
</evidence>
<name>A0A291BAW3_9GAMM</name>
<dbReference type="Pfam" id="PF13737">
    <property type="entry name" value="DDE_Tnp_1_5"/>
    <property type="match status" value="1"/>
</dbReference>
<dbReference type="KEGG" id="elux:BTN50_1688"/>
<proteinExistence type="predicted"/>
<dbReference type="EMBL" id="CP020661">
    <property type="protein sequence ID" value="ATF10124.1"/>
    <property type="molecule type" value="Genomic_DNA"/>
</dbReference>
<sequence>MVKLVFSMLLRGPQKFINSVFKLAQWSLPCSHHSCISKLAKAGHAQDED</sequence>
<keyword evidence="2" id="KW-0614">Plasmid</keyword>
<feature type="domain" description="Transposase DDE" evidence="1">
    <location>
        <begin position="1"/>
        <end position="41"/>
    </location>
</feature>
<organism evidence="2 3">
    <name type="scientific">Candidatus Enterovibrio altilux</name>
    <dbReference type="NCBI Taxonomy" id="1927128"/>
    <lineage>
        <taxon>Bacteria</taxon>
        <taxon>Pseudomonadati</taxon>
        <taxon>Pseudomonadota</taxon>
        <taxon>Gammaproteobacteria</taxon>
        <taxon>Vibrionales</taxon>
        <taxon>Vibrionaceae</taxon>
        <taxon>Enterovibrio</taxon>
    </lineage>
</organism>
<protein>
    <submittedName>
        <fullName evidence="2">Mobile element protein</fullName>
    </submittedName>
</protein>
<evidence type="ECO:0000313" key="2">
    <source>
        <dbReference type="EMBL" id="ATF10124.1"/>
    </source>
</evidence>
<gene>
    <name evidence="2" type="ORF">BTN50_1688</name>
</gene>
<keyword evidence="3" id="KW-1185">Reference proteome</keyword>
<accession>A0A291BAW3</accession>
<reference evidence="3" key="1">
    <citation type="submission" date="2017-04" db="EMBL/GenBank/DDBJ databases">
        <title>Genome evolution of the luminous symbionts of deep sea anglerfish.</title>
        <authorList>
            <person name="Hendry T.A."/>
        </authorList>
    </citation>
    <scope>NUCLEOTIDE SEQUENCE [LARGE SCALE GENOMIC DNA]</scope>
    <source>
        <plasmid evidence="3">pcc1</plasmid>
    </source>
</reference>